<dbReference type="OrthoDB" id="3541192at2759"/>
<keyword evidence="2" id="KW-1185">Reference proteome</keyword>
<gene>
    <name evidence="1" type="ORF">K444DRAFT_606744</name>
</gene>
<dbReference type="AlphaFoldDB" id="A0A2J6TTV2"/>
<dbReference type="InParanoid" id="A0A2J6TTV2"/>
<dbReference type="Proteomes" id="UP000235371">
    <property type="component" value="Unassembled WGS sequence"/>
</dbReference>
<protein>
    <submittedName>
        <fullName evidence="1">Uncharacterized protein</fullName>
    </submittedName>
</protein>
<evidence type="ECO:0000313" key="1">
    <source>
        <dbReference type="EMBL" id="PMD66452.1"/>
    </source>
</evidence>
<dbReference type="EMBL" id="KZ613743">
    <property type="protein sequence ID" value="PMD66452.1"/>
    <property type="molecule type" value="Genomic_DNA"/>
</dbReference>
<organism evidence="1 2">
    <name type="scientific">Hyaloscypha bicolor E</name>
    <dbReference type="NCBI Taxonomy" id="1095630"/>
    <lineage>
        <taxon>Eukaryota</taxon>
        <taxon>Fungi</taxon>
        <taxon>Dikarya</taxon>
        <taxon>Ascomycota</taxon>
        <taxon>Pezizomycotina</taxon>
        <taxon>Leotiomycetes</taxon>
        <taxon>Helotiales</taxon>
        <taxon>Hyaloscyphaceae</taxon>
        <taxon>Hyaloscypha</taxon>
        <taxon>Hyaloscypha bicolor</taxon>
    </lineage>
</organism>
<dbReference type="GeneID" id="36587124"/>
<accession>A0A2J6TTV2</accession>
<name>A0A2J6TTV2_9HELO</name>
<evidence type="ECO:0000313" key="2">
    <source>
        <dbReference type="Proteomes" id="UP000235371"/>
    </source>
</evidence>
<proteinExistence type="predicted"/>
<dbReference type="RefSeq" id="XP_024743356.1">
    <property type="nucleotide sequence ID" value="XM_024879047.1"/>
</dbReference>
<reference evidence="1 2" key="1">
    <citation type="submission" date="2016-04" db="EMBL/GenBank/DDBJ databases">
        <title>A degradative enzymes factory behind the ericoid mycorrhizal symbiosis.</title>
        <authorList>
            <consortium name="DOE Joint Genome Institute"/>
            <person name="Martino E."/>
            <person name="Morin E."/>
            <person name="Grelet G."/>
            <person name="Kuo A."/>
            <person name="Kohler A."/>
            <person name="Daghino S."/>
            <person name="Barry K."/>
            <person name="Choi C."/>
            <person name="Cichocki N."/>
            <person name="Clum A."/>
            <person name="Copeland A."/>
            <person name="Hainaut M."/>
            <person name="Haridas S."/>
            <person name="Labutti K."/>
            <person name="Lindquist E."/>
            <person name="Lipzen A."/>
            <person name="Khouja H.-R."/>
            <person name="Murat C."/>
            <person name="Ohm R."/>
            <person name="Olson A."/>
            <person name="Spatafora J."/>
            <person name="Veneault-Fourrey C."/>
            <person name="Henrissat B."/>
            <person name="Grigoriev I."/>
            <person name="Martin F."/>
            <person name="Perotto S."/>
        </authorList>
    </citation>
    <scope>NUCLEOTIDE SEQUENCE [LARGE SCALE GENOMIC DNA]</scope>
    <source>
        <strain evidence="1 2">E</strain>
    </source>
</reference>
<sequence>MRAFVSLAPSRDNAVVALMEYSVVAALAATTTRAVLGAMPSQTMGGIGERLFALPLPTEPPSLELANRRLEKKDVTDVTNIFTEWTRGLWATGVREL</sequence>